<evidence type="ECO:0000259" key="4">
    <source>
        <dbReference type="Pfam" id="PF01515"/>
    </source>
</evidence>
<dbReference type="RefSeq" id="WP_303500611.1">
    <property type="nucleotide sequence ID" value="NZ_JAUOPU010000021.1"/>
</dbReference>
<dbReference type="SUPFAM" id="SSF53659">
    <property type="entry name" value="Isocitrate/Isopropylmalate dehydrogenase-like"/>
    <property type="match status" value="1"/>
</dbReference>
<accession>A0AAW7Y9K4</accession>
<evidence type="ECO:0000313" key="5">
    <source>
        <dbReference type="EMBL" id="MDO6544229.1"/>
    </source>
</evidence>
<dbReference type="Pfam" id="PF01515">
    <property type="entry name" value="PTA_PTB"/>
    <property type="match status" value="1"/>
</dbReference>
<proteinExistence type="inferred from homology"/>
<dbReference type="Proteomes" id="UP001170624">
    <property type="component" value="Unassembled WGS sequence"/>
</dbReference>
<keyword evidence="2" id="KW-0808">Transferase</keyword>
<comment type="similarity">
    <text evidence="1">Belongs to the phosphate acetyltransferase and butyryltransferase family.</text>
</comment>
<reference evidence="5" key="1">
    <citation type="submission" date="2023-07" db="EMBL/GenBank/DDBJ databases">
        <title>Genome content predicts the carbon catabolic preferences of heterotrophic bacteria.</title>
        <authorList>
            <person name="Gralka M."/>
        </authorList>
    </citation>
    <scope>NUCLEOTIDE SEQUENCE</scope>
    <source>
        <strain evidence="5">G2M05</strain>
    </source>
</reference>
<dbReference type="InterPro" id="IPR012147">
    <property type="entry name" value="P_Ac_Bu_trans"/>
</dbReference>
<dbReference type="EMBL" id="JAUOPU010000021">
    <property type="protein sequence ID" value="MDO6544229.1"/>
    <property type="molecule type" value="Genomic_DNA"/>
</dbReference>
<comment type="caution">
    <text evidence="5">The sequence shown here is derived from an EMBL/GenBank/DDBJ whole genome shotgun (WGS) entry which is preliminary data.</text>
</comment>
<dbReference type="AlphaFoldDB" id="A0AAW7Y9K4"/>
<dbReference type="InterPro" id="IPR050500">
    <property type="entry name" value="Phos_Acetyltrans/Butyryltrans"/>
</dbReference>
<evidence type="ECO:0000256" key="3">
    <source>
        <dbReference type="ARBA" id="ARBA00023315"/>
    </source>
</evidence>
<feature type="domain" description="Phosphate acetyl/butaryl transferase" evidence="4">
    <location>
        <begin position="82"/>
        <end position="296"/>
    </location>
</feature>
<name>A0AAW7Y9K4_9GAMM</name>
<sequence length="317" mass="33641">MNNVELFLKKARQSCSGVKHLVVVSPHDVATLLAVDHARKELNIEATLVGEETKIIAAAEQAGVCLMPFKVVIAASDVAAAESAVQLIAAGKGHVLMKGLIDTSILLKALLAKELGLRGERLLSHVALLLPPKEQRYYLLTDAGMNISPSLEAKQQIIENAVQMSHALGNTNPNVALLCAKEKAYDKMPATIDAVELQARNRSGVITGCTVSGPLQLDLALSAKAAAMKDCQDPVAGRVDIFVAPTIEVGNVFGKALKYMANYVYAGVILGAKIPVVVVSRADSEQEKLLSIAMACVCLSSPRDVAKQAERQVEVTS</sequence>
<evidence type="ECO:0000256" key="1">
    <source>
        <dbReference type="ARBA" id="ARBA00005656"/>
    </source>
</evidence>
<evidence type="ECO:0000256" key="2">
    <source>
        <dbReference type="ARBA" id="ARBA00022679"/>
    </source>
</evidence>
<dbReference type="PIRSF" id="PIRSF000428">
    <property type="entry name" value="P_Ac_trans"/>
    <property type="match status" value="1"/>
</dbReference>
<dbReference type="InterPro" id="IPR002505">
    <property type="entry name" value="PTA_PTB"/>
</dbReference>
<evidence type="ECO:0000313" key="6">
    <source>
        <dbReference type="Proteomes" id="UP001170624"/>
    </source>
</evidence>
<dbReference type="Gene3D" id="3.40.718.10">
    <property type="entry name" value="Isopropylmalate Dehydrogenase"/>
    <property type="match status" value="1"/>
</dbReference>
<keyword evidence="3 5" id="KW-0012">Acyltransferase</keyword>
<dbReference type="GO" id="GO:0016746">
    <property type="term" value="F:acyltransferase activity"/>
    <property type="evidence" value="ECO:0007669"/>
    <property type="project" value="UniProtKB-KW"/>
</dbReference>
<protein>
    <submittedName>
        <fullName evidence="5">Phosphate acyltransferase</fullName>
    </submittedName>
</protein>
<dbReference type="PANTHER" id="PTHR43356">
    <property type="entry name" value="PHOSPHATE ACETYLTRANSFERASE"/>
    <property type="match status" value="1"/>
</dbReference>
<organism evidence="5 6">
    <name type="scientific">Photobacterium sanguinicancri</name>
    <dbReference type="NCBI Taxonomy" id="875932"/>
    <lineage>
        <taxon>Bacteria</taxon>
        <taxon>Pseudomonadati</taxon>
        <taxon>Pseudomonadota</taxon>
        <taxon>Gammaproteobacteria</taxon>
        <taxon>Vibrionales</taxon>
        <taxon>Vibrionaceae</taxon>
        <taxon>Photobacterium</taxon>
    </lineage>
</organism>
<gene>
    <name evidence="5" type="ORF">Q4568_16935</name>
</gene>
<dbReference type="PANTHER" id="PTHR43356:SF2">
    <property type="entry name" value="PHOSPHATE ACETYLTRANSFERASE"/>
    <property type="match status" value="1"/>
</dbReference>